<dbReference type="FunFam" id="2.10.25.10:FF:000004">
    <property type="entry name" value="Neurogenic locus notch 1"/>
    <property type="match status" value="2"/>
</dbReference>
<dbReference type="Proteomes" id="UP000828390">
    <property type="component" value="Unassembled WGS sequence"/>
</dbReference>
<feature type="disulfide bond" evidence="12">
    <location>
        <begin position="457"/>
        <end position="466"/>
    </location>
</feature>
<keyword evidence="15" id="KW-1133">Transmembrane helix</keyword>
<dbReference type="FunFam" id="2.10.25.10:FF:000309">
    <property type="entry name" value="Uncharacterized protein, isoform A"/>
    <property type="match status" value="1"/>
</dbReference>
<feature type="disulfide bond" evidence="12">
    <location>
        <begin position="609"/>
        <end position="618"/>
    </location>
</feature>
<keyword evidence="20" id="KW-1185">Reference proteome</keyword>
<dbReference type="GO" id="GO:0051241">
    <property type="term" value="P:negative regulation of multicellular organismal process"/>
    <property type="evidence" value="ECO:0007669"/>
    <property type="project" value="UniProtKB-ARBA"/>
</dbReference>
<comment type="caution">
    <text evidence="19">The sequence shown here is derived from an EMBL/GenBank/DDBJ whole genome shotgun (WGS) entry which is preliminary data.</text>
</comment>
<feature type="disulfide bond" evidence="12">
    <location>
        <begin position="533"/>
        <end position="542"/>
    </location>
</feature>
<feature type="disulfide bond" evidence="12">
    <location>
        <begin position="419"/>
        <end position="428"/>
    </location>
</feature>
<dbReference type="SMART" id="SM00274">
    <property type="entry name" value="FOLN"/>
    <property type="match status" value="5"/>
</dbReference>
<dbReference type="InterPro" id="IPR003645">
    <property type="entry name" value="Fol_N"/>
</dbReference>
<accession>A0A9D4H958</accession>
<feature type="domain" description="Sushi" evidence="18">
    <location>
        <begin position="1533"/>
        <end position="1589"/>
    </location>
</feature>
<evidence type="ECO:0000256" key="5">
    <source>
        <dbReference type="ARBA" id="ARBA00022530"/>
    </source>
</evidence>
<keyword evidence="15" id="KW-0812">Transmembrane</keyword>
<dbReference type="Pfam" id="PF00008">
    <property type="entry name" value="EGF"/>
    <property type="match status" value="11"/>
</dbReference>
<dbReference type="GO" id="GO:0005886">
    <property type="term" value="C:plasma membrane"/>
    <property type="evidence" value="ECO:0007669"/>
    <property type="project" value="TreeGrafter"/>
</dbReference>
<evidence type="ECO:0000256" key="8">
    <source>
        <dbReference type="ARBA" id="ARBA00022737"/>
    </source>
</evidence>
<feature type="domain" description="EGF-like" evidence="17">
    <location>
        <begin position="583"/>
        <end position="619"/>
    </location>
</feature>
<feature type="disulfide bond" evidence="13">
    <location>
        <begin position="1042"/>
        <end position="1069"/>
    </location>
</feature>
<feature type="domain" description="Sushi" evidence="18">
    <location>
        <begin position="1369"/>
        <end position="1425"/>
    </location>
</feature>
<feature type="domain" description="Sushi" evidence="18">
    <location>
        <begin position="65"/>
        <end position="122"/>
    </location>
</feature>
<dbReference type="Gene3D" id="2.10.25.10">
    <property type="entry name" value="Laminin"/>
    <property type="match status" value="18"/>
</dbReference>
<feature type="disulfide bond" evidence="13">
    <location>
        <begin position="1310"/>
        <end position="1353"/>
    </location>
</feature>
<feature type="disulfide bond" evidence="12">
    <location>
        <begin position="229"/>
        <end position="238"/>
    </location>
</feature>
<feature type="disulfide bond" evidence="13">
    <location>
        <begin position="1219"/>
        <end position="1246"/>
    </location>
</feature>
<feature type="domain" description="Sushi" evidence="18">
    <location>
        <begin position="1426"/>
        <end position="1483"/>
    </location>
</feature>
<dbReference type="InterPro" id="IPR035976">
    <property type="entry name" value="Sushi/SCR/CCP_sf"/>
</dbReference>
<feature type="domain" description="Sushi" evidence="18">
    <location>
        <begin position="1650"/>
        <end position="1707"/>
    </location>
</feature>
<feature type="domain" description="EGF-like" evidence="17">
    <location>
        <begin position="545"/>
        <end position="581"/>
    </location>
</feature>
<sequence>MFSLLLILYVVQFTNAQIGVTVCTATGTECASLANSICDQFNTLLCVCSTAQKYQAKADKSGCDYNCGTLTNPTSGAVSTTGTLQTSVATYTCNQGFKLTGVSTRTCVLGTGWSDLAPTCVAGKVGDSCATVTNLCVNLINAPCTAGVCTCVLGYTQSNDYECTEINECGSSPCMNGGSCTNEIAKFTCTCATGYNGTRCETNPNDCLSVPCQNGGTCTDGLATFTCSCAAGYTGATCATNINECTSTPCLNGATCNDGVNGYMCSCVAGFTGIHCETNINECISNPCKNGASCFDAVNKYTCNCAVGFTGTHCDTNIDDCASNPCRNGGNCADGIARYTCTCAAGYTGTNCDTNIDECASTPCKNGAACQDKVNGFTCTCVAGYTSTLCETDINECSSSPCKNGATCNDLVNLYTCGCAPGYTGPTCASDINECASTPCQHFGTCHDRVNGFNCTCVSGYNGHVCQNNIDECAAATCLNGGSCNDGINKFTCSCKPGYTGTTCETNINECATAICQNGGSCVDQVNSYTCSCVSGYTGNHCETNINECTGHKCENGATCLDGIAKNTCECAPGYNGTLCQNNINECAGHTCQNGATCVDIVNGFTCTCVNGFTGVFCQSNINDCSPNPCQNGGACADLVYAYKCTCLNGYTGSTCATDINDCSPDPCVNGICTDKVFDYTCACSSGYSGKNCSTDVNECLSSPCRNGGTCTDIVNGYFCRCAAGYEGVTCQTDSNECMSSLCRTGSTCVDRVNGYICQCAPGYTGQYCDQDINECLTHQCQNSATCVDKVNTYTCTCKAGYTGTLCEIDINDCSPNPCQNGGTCTDRVNGYTCACADGYTGTTCSPATLNNDCSARPGVCSNILKAECDGLKCVCSSGYYQTGSITCSRKDCGTIVPAIYGTVNHSEDTLYEAKAYFSCETGYTRTGLASVSCRADQTWSGSTPICVIKDCGTLSKPLNGSVSFVPNTEYLSQAEFECDIGYSLSGNKTRTCTDTGRATGVWAGTSPTCVIKDCGLLTAPGNGTIDTQTGTKYQSVTLFYCNTGFDLIGVSSTKCGADGVWDSVKPRCQIKDCLSLAAPANGNINLPQGTTYSANVTYTCNIGYTLNGIASRICQSTGQWTNSPPTCEINTCTVLSNPSNGKVDLSNGTKYQSTAVYTCNSGFLLSGSAGRTCQADKTWSSSEPICNRISCPTLTAPSNGAVDLSDGLLYEDIATFSCNTGYAMVGTSTRQCLATKLWSGESPTCQIKNCGSLTYPDNGLVLTVHGTEYLKIANYSCNQGYIISGVSTRTCLSSGIWSASPPTCVILDCGPVANITQGTLTYSPANSKQYGSTVFYDCNDGYEIKGVSSRVCEANGLWSGTQPSCAILSCDEPSDIPNGYSWLPSGNQVGDYAMYACNSGYGLVGDPSVICKPSGHWDSAPECRLDCGNPPSVANGLVTVPDGTLVGKNATYSCNNGYEVAGKDTIVCTTSGVWAESPRCNLIQIVYNTLCSVTAQCKTKGSTCRDDTNGQDRCLCALTGQFFDSSQDKCLSICEPLPNPTNGIVTNPSVLAESQKATYTCFVGYALNGPGTRYCLSTGQWDTTAPLCITGCPAPLAPSHGSVNASDGLAAGDIIRYSCDEGYALLGVQERICGWDSKWSGSVPSCVIECPLLDNIPNGYVDMSLGNWVGSKATYICTNNHALVGISTRTCESTGVWSGVVPTCVFAIFPDVILVFGTLFVVLVLVDIFVISVCLYYRYCKTKPKPLPVEPKKEVPDVFDDYEDPKELTFDTFKIGPSFQRSRATVPEQPNPVIKEKDTPFRTAVSTNKILLPVTNTSKAKGSDNVAHERNSVIKGRKSNDLNPNDLSNRVVAPMPSKVRLPPLHKMLTKVGKEFNTMSFDDSGHEKSVTEGRDGGYHTANSDDNHTHSFESSEDEFGDPNGISPSISGDVNPSPIEKRRNVLEAAADTFRGRAVIPPVMDSPHTEKERAAFKPETRRQLRGTVETYNPPNMFQ</sequence>
<feature type="domain" description="EGF-like" evidence="17">
    <location>
        <begin position="317"/>
        <end position="353"/>
    </location>
</feature>
<dbReference type="FunFam" id="2.10.25.10:FF:000327">
    <property type="entry name" value="neurogenic locus notch homolog protein 4"/>
    <property type="match status" value="3"/>
</dbReference>
<keyword evidence="10 12" id="KW-1015">Disulfide bond</keyword>
<dbReference type="GO" id="GO:0007399">
    <property type="term" value="P:nervous system development"/>
    <property type="evidence" value="ECO:0007669"/>
    <property type="project" value="UniProtKB-ARBA"/>
</dbReference>
<feature type="domain" description="Sushi" evidence="18">
    <location>
        <begin position="1190"/>
        <end position="1248"/>
    </location>
</feature>
<feature type="disulfide bond" evidence="12">
    <location>
        <begin position="647"/>
        <end position="656"/>
    </location>
</feature>
<dbReference type="PANTHER" id="PTHR24049:SF22">
    <property type="entry name" value="DROSOPHILA CRUMBS HOMOLOG"/>
    <property type="match status" value="1"/>
</dbReference>
<dbReference type="FunFam" id="2.10.25.10:FF:000045">
    <property type="entry name" value="Slit guidance ligand 2"/>
    <property type="match status" value="2"/>
</dbReference>
<dbReference type="PROSITE" id="PS00022">
    <property type="entry name" value="EGF_1"/>
    <property type="match status" value="17"/>
</dbReference>
<feature type="disulfide bond" evidence="12">
    <location>
        <begin position="663"/>
        <end position="673"/>
    </location>
</feature>
<name>A0A9D4H958_DREPO</name>
<keyword evidence="3" id="KW-0217">Developmental protein</keyword>
<dbReference type="GO" id="GO:0045197">
    <property type="term" value="P:establishment or maintenance of epithelial cell apical/basal polarity"/>
    <property type="evidence" value="ECO:0007669"/>
    <property type="project" value="TreeGrafter"/>
</dbReference>
<feature type="compositionally biased region" description="Basic and acidic residues" evidence="14">
    <location>
        <begin position="1883"/>
        <end position="1912"/>
    </location>
</feature>
<dbReference type="GO" id="GO:0007157">
    <property type="term" value="P:heterophilic cell-cell adhesion via plasma membrane cell adhesion molecules"/>
    <property type="evidence" value="ECO:0007669"/>
    <property type="project" value="TreeGrafter"/>
</dbReference>
<dbReference type="SUPFAM" id="SSF57535">
    <property type="entry name" value="Complement control module/SCR domain"/>
    <property type="match status" value="14"/>
</dbReference>
<evidence type="ECO:0000256" key="14">
    <source>
        <dbReference type="SAM" id="MobiDB-lite"/>
    </source>
</evidence>
<dbReference type="PROSITE" id="PS50923">
    <property type="entry name" value="SUSHI"/>
    <property type="match status" value="14"/>
</dbReference>
<proteinExistence type="predicted"/>
<feature type="domain" description="EGF-like" evidence="17">
    <location>
        <begin position="621"/>
        <end position="657"/>
    </location>
</feature>
<reference evidence="19" key="1">
    <citation type="journal article" date="2019" name="bioRxiv">
        <title>The Genome of the Zebra Mussel, Dreissena polymorpha: A Resource for Invasive Species Research.</title>
        <authorList>
            <person name="McCartney M.A."/>
            <person name="Auch B."/>
            <person name="Kono T."/>
            <person name="Mallez S."/>
            <person name="Zhang Y."/>
            <person name="Obille A."/>
            <person name="Becker A."/>
            <person name="Abrahante J.E."/>
            <person name="Garbe J."/>
            <person name="Badalamenti J.P."/>
            <person name="Herman A."/>
            <person name="Mangelson H."/>
            <person name="Liachko I."/>
            <person name="Sullivan S."/>
            <person name="Sone E.D."/>
            <person name="Koren S."/>
            <person name="Silverstein K.A.T."/>
            <person name="Beckman K.B."/>
            <person name="Gohl D.M."/>
        </authorList>
    </citation>
    <scope>NUCLEOTIDE SEQUENCE</scope>
    <source>
        <strain evidence="19">Duluth1</strain>
        <tissue evidence="19">Whole animal</tissue>
    </source>
</reference>
<protein>
    <submittedName>
        <fullName evidence="19">Uncharacterized protein</fullName>
    </submittedName>
</protein>
<evidence type="ECO:0000256" key="9">
    <source>
        <dbReference type="ARBA" id="ARBA00023136"/>
    </source>
</evidence>
<evidence type="ECO:0000256" key="12">
    <source>
        <dbReference type="PROSITE-ProRule" id="PRU00076"/>
    </source>
</evidence>
<feature type="domain" description="Sushi" evidence="18">
    <location>
        <begin position="950"/>
        <end position="1012"/>
    </location>
</feature>
<dbReference type="InterPro" id="IPR000436">
    <property type="entry name" value="Sushi_SCR_CCP_dom"/>
</dbReference>
<feature type="domain" description="Sushi" evidence="18">
    <location>
        <begin position="1308"/>
        <end position="1368"/>
    </location>
</feature>
<dbReference type="PRINTS" id="PR00010">
    <property type="entry name" value="EGFBLOOD"/>
</dbReference>
<dbReference type="EMBL" id="JAIWYP010000005">
    <property type="protein sequence ID" value="KAH3829241.1"/>
    <property type="molecule type" value="Genomic_DNA"/>
</dbReference>
<feature type="domain" description="EGF-like" evidence="17">
    <location>
        <begin position="241"/>
        <end position="277"/>
    </location>
</feature>
<evidence type="ECO:0000259" key="18">
    <source>
        <dbReference type="PROSITE" id="PS50923"/>
    </source>
</evidence>
<feature type="disulfide bond" evidence="13">
    <location>
        <begin position="1678"/>
        <end position="1705"/>
    </location>
</feature>
<feature type="transmembrane region" description="Helical" evidence="15">
    <location>
        <begin position="1713"/>
        <end position="1738"/>
    </location>
</feature>
<dbReference type="InterPro" id="IPR000152">
    <property type="entry name" value="EGF-type_Asp/Asn_hydroxyl_site"/>
</dbReference>
<keyword evidence="13" id="KW-0768">Sushi</keyword>
<gene>
    <name evidence="19" type="ORF">DPMN_131235</name>
</gene>
<feature type="disulfide bond" evidence="13">
    <location>
        <begin position="920"/>
        <end position="947"/>
    </location>
</feature>
<feature type="disulfide bond" evidence="13">
    <location>
        <begin position="93"/>
        <end position="120"/>
    </location>
</feature>
<feature type="disulfide bond" evidence="13">
    <location>
        <begin position="1101"/>
        <end position="1128"/>
    </location>
</feature>
<dbReference type="GO" id="GO:0005509">
    <property type="term" value="F:calcium ion binding"/>
    <property type="evidence" value="ECO:0007669"/>
    <property type="project" value="InterPro"/>
</dbReference>
<feature type="disulfide bond" evidence="12">
    <location>
        <begin position="760"/>
        <end position="769"/>
    </location>
</feature>
<dbReference type="CDD" id="cd00054">
    <property type="entry name" value="EGF_CA"/>
    <property type="match status" value="18"/>
</dbReference>
<evidence type="ECO:0000256" key="6">
    <source>
        <dbReference type="ARBA" id="ARBA00022536"/>
    </source>
</evidence>
<dbReference type="FunFam" id="2.10.25.10:FF:000143">
    <property type="entry name" value="Protein crumbs 1"/>
    <property type="match status" value="4"/>
</dbReference>
<feature type="disulfide bond" evidence="12">
    <location>
        <begin position="381"/>
        <end position="390"/>
    </location>
</feature>
<dbReference type="PANTHER" id="PTHR24049">
    <property type="entry name" value="CRUMBS FAMILY MEMBER"/>
    <property type="match status" value="1"/>
</dbReference>
<evidence type="ECO:0000256" key="11">
    <source>
        <dbReference type="ARBA" id="ARBA00023180"/>
    </source>
</evidence>
<feature type="disulfide bond" evidence="12">
    <location>
        <begin position="684"/>
        <end position="693"/>
    </location>
</feature>
<feature type="domain" description="EGF-like" evidence="17">
    <location>
        <begin position="355"/>
        <end position="391"/>
    </location>
</feature>
<feature type="domain" description="EGF-like" evidence="17">
    <location>
        <begin position="659"/>
        <end position="694"/>
    </location>
</feature>
<dbReference type="PROSITE" id="PS00010">
    <property type="entry name" value="ASX_HYDROXYL"/>
    <property type="match status" value="17"/>
</dbReference>
<evidence type="ECO:0000313" key="19">
    <source>
        <dbReference type="EMBL" id="KAH3829241.1"/>
    </source>
</evidence>
<dbReference type="InterPro" id="IPR018097">
    <property type="entry name" value="EGF_Ca-bd_CS"/>
</dbReference>
<feature type="compositionally biased region" description="Polar residues" evidence="14">
    <location>
        <begin position="1986"/>
        <end position="1995"/>
    </location>
</feature>
<evidence type="ECO:0000256" key="10">
    <source>
        <dbReference type="ARBA" id="ARBA00023157"/>
    </source>
</evidence>
<evidence type="ECO:0000256" key="15">
    <source>
        <dbReference type="SAM" id="Phobius"/>
    </source>
</evidence>
<feature type="domain" description="EGF-like" evidence="17">
    <location>
        <begin position="393"/>
        <end position="429"/>
    </location>
</feature>
<evidence type="ECO:0000256" key="16">
    <source>
        <dbReference type="SAM" id="SignalP"/>
    </source>
</evidence>
<keyword evidence="11" id="KW-0325">Glycoprotein</keyword>
<evidence type="ECO:0000256" key="2">
    <source>
        <dbReference type="ARBA" id="ARBA00004498"/>
    </source>
</evidence>
<evidence type="ECO:0000256" key="1">
    <source>
        <dbReference type="ARBA" id="ARBA00004370"/>
    </source>
</evidence>
<keyword evidence="4" id="KW-0964">Secreted</keyword>
<dbReference type="InterPro" id="IPR013032">
    <property type="entry name" value="EGF-like_CS"/>
</dbReference>
<evidence type="ECO:0000256" key="7">
    <source>
        <dbReference type="ARBA" id="ARBA00022729"/>
    </source>
</evidence>
<feature type="domain" description="EGF-like" evidence="17">
    <location>
        <begin position="469"/>
        <end position="505"/>
    </location>
</feature>
<reference evidence="19" key="2">
    <citation type="submission" date="2020-11" db="EMBL/GenBank/DDBJ databases">
        <authorList>
            <person name="McCartney M.A."/>
            <person name="Auch B."/>
            <person name="Kono T."/>
            <person name="Mallez S."/>
            <person name="Becker A."/>
            <person name="Gohl D.M."/>
            <person name="Silverstein K.A.T."/>
            <person name="Koren S."/>
            <person name="Bechman K.B."/>
            <person name="Herman A."/>
            <person name="Abrahante J.E."/>
            <person name="Garbe J."/>
        </authorList>
    </citation>
    <scope>NUCLEOTIDE SEQUENCE</scope>
    <source>
        <strain evidence="19">Duluth1</strain>
        <tissue evidence="19">Whole animal</tissue>
    </source>
</reference>
<feature type="domain" description="Sushi" evidence="18">
    <location>
        <begin position="886"/>
        <end position="949"/>
    </location>
</feature>
<dbReference type="PROSITE" id="PS50026">
    <property type="entry name" value="EGF_3"/>
    <property type="match status" value="18"/>
</dbReference>
<feature type="disulfide bond" evidence="12">
    <location>
        <begin position="305"/>
        <end position="314"/>
    </location>
</feature>
<feature type="domain" description="EGF-like" evidence="17">
    <location>
        <begin position="203"/>
        <end position="239"/>
    </location>
</feature>
<keyword evidence="5" id="KW-0272">Extracellular matrix</keyword>
<keyword evidence="7 16" id="KW-0732">Signal</keyword>
<feature type="domain" description="Sushi" evidence="18">
    <location>
        <begin position="1013"/>
        <end position="1071"/>
    </location>
</feature>
<evidence type="ECO:0000313" key="20">
    <source>
        <dbReference type="Proteomes" id="UP000828390"/>
    </source>
</evidence>
<dbReference type="Pfam" id="PF00084">
    <property type="entry name" value="Sushi"/>
    <property type="match status" value="14"/>
</dbReference>
<keyword evidence="6 12" id="KW-0245">EGF-like domain</keyword>
<feature type="disulfide bond" evidence="13">
    <location>
        <begin position="1278"/>
        <end position="1305"/>
    </location>
</feature>
<feature type="disulfide bond" evidence="12">
    <location>
        <begin position="836"/>
        <end position="845"/>
    </location>
</feature>
<feature type="domain" description="EGF-like" evidence="17">
    <location>
        <begin position="810"/>
        <end position="846"/>
    </location>
</feature>
<feature type="domain" description="EGF-like" evidence="17">
    <location>
        <begin position="279"/>
        <end position="315"/>
    </location>
</feature>
<feature type="disulfide bond" evidence="12">
    <location>
        <begin position="722"/>
        <end position="731"/>
    </location>
</feature>
<feature type="domain" description="EGF-like" evidence="17">
    <location>
        <begin position="507"/>
        <end position="543"/>
    </location>
</feature>
<comment type="caution">
    <text evidence="12">Lacks conserved residue(s) required for the propagation of feature annotation.</text>
</comment>
<feature type="domain" description="EGF-like" evidence="17">
    <location>
        <begin position="734"/>
        <end position="770"/>
    </location>
</feature>
<dbReference type="InterPro" id="IPR001881">
    <property type="entry name" value="EGF-like_Ca-bd_dom"/>
</dbReference>
<feature type="region of interest" description="Disordered" evidence="14">
    <location>
        <begin position="1955"/>
        <end position="1995"/>
    </location>
</feature>
<dbReference type="SUPFAM" id="SSF57196">
    <property type="entry name" value="EGF/Laminin"/>
    <property type="match status" value="11"/>
</dbReference>
<feature type="chain" id="PRO_5039482699" evidence="16">
    <location>
        <begin position="17"/>
        <end position="1995"/>
    </location>
</feature>
<feature type="domain" description="Sushi" evidence="18">
    <location>
        <begin position="1072"/>
        <end position="1130"/>
    </location>
</feature>
<feature type="region of interest" description="Disordered" evidence="14">
    <location>
        <begin position="1878"/>
        <end position="1936"/>
    </location>
</feature>
<dbReference type="CDD" id="cd00033">
    <property type="entry name" value="CCP"/>
    <property type="match status" value="14"/>
</dbReference>
<dbReference type="InterPro" id="IPR000742">
    <property type="entry name" value="EGF"/>
</dbReference>
<dbReference type="FunFam" id="2.10.25.10:FF:000321">
    <property type="entry name" value="Protein delta homolog 1"/>
    <property type="match status" value="1"/>
</dbReference>
<evidence type="ECO:0000256" key="3">
    <source>
        <dbReference type="ARBA" id="ARBA00022473"/>
    </source>
</evidence>
<dbReference type="SMART" id="SM00181">
    <property type="entry name" value="EGF"/>
    <property type="match status" value="20"/>
</dbReference>
<feature type="disulfide bond" evidence="12">
    <location>
        <begin position="495"/>
        <end position="504"/>
    </location>
</feature>
<evidence type="ECO:0000259" key="17">
    <source>
        <dbReference type="PROSITE" id="PS50026"/>
    </source>
</evidence>
<evidence type="ECO:0000256" key="13">
    <source>
        <dbReference type="PROSITE-ProRule" id="PRU00302"/>
    </source>
</evidence>
<organism evidence="19 20">
    <name type="scientific">Dreissena polymorpha</name>
    <name type="common">Zebra mussel</name>
    <name type="synonym">Mytilus polymorpha</name>
    <dbReference type="NCBI Taxonomy" id="45954"/>
    <lineage>
        <taxon>Eukaryota</taxon>
        <taxon>Metazoa</taxon>
        <taxon>Spiralia</taxon>
        <taxon>Lophotrochozoa</taxon>
        <taxon>Mollusca</taxon>
        <taxon>Bivalvia</taxon>
        <taxon>Autobranchia</taxon>
        <taxon>Heteroconchia</taxon>
        <taxon>Euheterodonta</taxon>
        <taxon>Imparidentia</taxon>
        <taxon>Neoheterodontei</taxon>
        <taxon>Myida</taxon>
        <taxon>Dreissenoidea</taxon>
        <taxon>Dreissenidae</taxon>
        <taxon>Dreissena</taxon>
    </lineage>
</organism>
<feature type="disulfide bond" evidence="12">
    <location>
        <begin position="343"/>
        <end position="352"/>
    </location>
</feature>
<feature type="disulfide bond" evidence="12">
    <location>
        <begin position="191"/>
        <end position="200"/>
    </location>
</feature>
<feature type="disulfide bond" evidence="12">
    <location>
        <begin position="267"/>
        <end position="276"/>
    </location>
</feature>
<dbReference type="GO" id="GO:0032991">
    <property type="term" value="C:protein-containing complex"/>
    <property type="evidence" value="ECO:0007669"/>
    <property type="project" value="TreeGrafter"/>
</dbReference>
<feature type="domain" description="EGF-like" evidence="17">
    <location>
        <begin position="431"/>
        <end position="467"/>
    </location>
</feature>
<feature type="domain" description="EGF-like" evidence="17">
    <location>
        <begin position="772"/>
        <end position="808"/>
    </location>
</feature>
<feature type="disulfide bond" evidence="12">
    <location>
        <begin position="571"/>
        <end position="580"/>
    </location>
</feature>
<keyword evidence="9 15" id="KW-0472">Membrane</keyword>
<dbReference type="FunFam" id="2.10.25.10:FF:000080">
    <property type="entry name" value="Neurogenic locus notch 1"/>
    <property type="match status" value="1"/>
</dbReference>
<feature type="domain" description="Sushi" evidence="18">
    <location>
        <begin position="1249"/>
        <end position="1307"/>
    </location>
</feature>
<dbReference type="Gene3D" id="2.10.70.10">
    <property type="entry name" value="Complement Module, domain 1"/>
    <property type="match status" value="14"/>
</dbReference>
<dbReference type="PROSITE" id="PS01186">
    <property type="entry name" value="EGF_2"/>
    <property type="match status" value="18"/>
</dbReference>
<dbReference type="SUPFAM" id="SSF57184">
    <property type="entry name" value="Growth factor receptor domain"/>
    <property type="match status" value="2"/>
</dbReference>
<dbReference type="InterPro" id="IPR009030">
    <property type="entry name" value="Growth_fac_rcpt_cys_sf"/>
</dbReference>
<feature type="domain" description="EGF-like" evidence="17">
    <location>
        <begin position="696"/>
        <end position="732"/>
    </location>
</feature>
<dbReference type="InterPro" id="IPR051022">
    <property type="entry name" value="Notch_Cell-Fate_Det"/>
</dbReference>
<feature type="signal peptide" evidence="16">
    <location>
        <begin position="1"/>
        <end position="16"/>
    </location>
</feature>
<feature type="disulfide bond" evidence="13">
    <location>
        <begin position="1339"/>
        <end position="1366"/>
    </location>
</feature>
<dbReference type="PROSITE" id="PS01187">
    <property type="entry name" value="EGF_CA"/>
    <property type="match status" value="7"/>
</dbReference>
<feature type="domain" description="Sushi" evidence="18">
    <location>
        <begin position="1131"/>
        <end position="1189"/>
    </location>
</feature>
<dbReference type="SMART" id="SM00032">
    <property type="entry name" value="CCP"/>
    <property type="match status" value="14"/>
</dbReference>
<feature type="disulfide bond" evidence="13">
    <location>
        <begin position="1620"/>
        <end position="1647"/>
    </location>
</feature>
<dbReference type="GO" id="GO:0051240">
    <property type="term" value="P:positive regulation of multicellular organismal process"/>
    <property type="evidence" value="ECO:0007669"/>
    <property type="project" value="UniProtKB-ARBA"/>
</dbReference>
<evidence type="ECO:0000256" key="4">
    <source>
        <dbReference type="ARBA" id="ARBA00022525"/>
    </source>
</evidence>
<comment type="subcellular location">
    <subcellularLocation>
        <location evidence="1">Membrane</location>
    </subcellularLocation>
    <subcellularLocation>
        <location evidence="2">Secreted</location>
        <location evidence="2">Extracellular space</location>
        <location evidence="2">Extracellular matrix</location>
    </subcellularLocation>
</comment>
<feature type="disulfide bond" evidence="13">
    <location>
        <begin position="1160"/>
        <end position="1187"/>
    </location>
</feature>
<dbReference type="Pfam" id="PF12661">
    <property type="entry name" value="hEGF"/>
    <property type="match status" value="7"/>
</dbReference>
<dbReference type="FunFam" id="2.10.25.10:FF:000031">
    <property type="entry name" value="neurogenic locus notch homolog protein 3"/>
    <property type="match status" value="1"/>
</dbReference>
<feature type="domain" description="EGF-like" evidence="17">
    <location>
        <begin position="165"/>
        <end position="201"/>
    </location>
</feature>
<feature type="disulfide bond" evidence="12">
    <location>
        <begin position="798"/>
        <end position="807"/>
    </location>
</feature>
<feature type="disulfide bond" evidence="13">
    <location>
        <begin position="1562"/>
        <end position="1589"/>
    </location>
</feature>
<dbReference type="FunFam" id="2.10.25.10:FF:000122">
    <property type="entry name" value="Protein crumbs homolog 2"/>
    <property type="match status" value="3"/>
</dbReference>
<dbReference type="SMART" id="SM00179">
    <property type="entry name" value="EGF_CA"/>
    <property type="match status" value="18"/>
</dbReference>
<feature type="compositionally biased region" description="Basic and acidic residues" evidence="14">
    <location>
        <begin position="1964"/>
        <end position="1979"/>
    </location>
</feature>
<keyword evidence="8" id="KW-0677">Repeat</keyword>
<feature type="domain" description="Sushi" evidence="18">
    <location>
        <begin position="1591"/>
        <end position="1649"/>
    </location>
</feature>
<dbReference type="GO" id="GO:0050877">
    <property type="term" value="P:nervous system process"/>
    <property type="evidence" value="ECO:0007669"/>
    <property type="project" value="UniProtKB-ARBA"/>
</dbReference>